<dbReference type="Proteomes" id="UP001140502">
    <property type="component" value="Unassembled WGS sequence"/>
</dbReference>
<gene>
    <name evidence="4" type="ORF">N0V84_000685</name>
</gene>
<evidence type="ECO:0000256" key="2">
    <source>
        <dbReference type="SAM" id="MobiDB-lite"/>
    </source>
</evidence>
<feature type="compositionally biased region" description="Basic and acidic residues" evidence="2">
    <location>
        <begin position="33"/>
        <end position="42"/>
    </location>
</feature>
<dbReference type="InterPro" id="IPR029058">
    <property type="entry name" value="AB_hydrolase_fold"/>
</dbReference>
<dbReference type="PANTHER" id="PTHR48081">
    <property type="entry name" value="AB HYDROLASE SUPERFAMILY PROTEIN C4A8.06C"/>
    <property type="match status" value="1"/>
</dbReference>
<comment type="caution">
    <text evidence="4">The sequence shown here is derived from an EMBL/GenBank/DDBJ whole genome shotgun (WGS) entry which is preliminary data.</text>
</comment>
<sequence>MCDFSCYNGTSEEWLALERTFPPPANPEPSLAEMKRQANEEREALSRKAMRVLGHQVKTHDYAIPSRDGSTIEARSYRPVNVPEDMVLPLYIHLQGGGFMFGTLDSEDAICTRIACGSGVVVLNVNYRHTPEFKHPTQWNDAEDAFEWAHDNMEKLCCNPNKVVLGGISAGAWIASSLALHKHLNREKSRRPPLAGQVLMIPCLAHLDCYEPQLKKMKHHSVSSYKENESAPLLSVSELRYFTSFLKIENPDVKDVKLNPGNATPAQVKGMPPTVLGIVGLDPLRDEALLYAKMLTEAGVPTDVNLFIGLPHGFRSYEEKLSASARWDRVIEDGICWALSGPSPSNEFHVKT</sequence>
<protein>
    <recommendedName>
        <fullName evidence="3">Alpha/beta hydrolase fold-3 domain-containing protein</fullName>
    </recommendedName>
</protein>
<reference evidence="4" key="1">
    <citation type="submission" date="2022-10" db="EMBL/GenBank/DDBJ databases">
        <title>Tapping the CABI collections for fungal endophytes: first genome assemblies for Collariella, Neodidymelliopsis, Ascochyta clinopodiicola, Didymella pomorum, Didymosphaeria variabile, Neocosmospora piperis and Neocucurbitaria cava.</title>
        <authorList>
            <person name="Hill R."/>
        </authorList>
    </citation>
    <scope>NUCLEOTIDE SEQUENCE</scope>
    <source>
        <strain evidence="4">IMI 366586</strain>
    </source>
</reference>
<dbReference type="InterPro" id="IPR050300">
    <property type="entry name" value="GDXG_lipolytic_enzyme"/>
</dbReference>
<dbReference type="PANTHER" id="PTHR48081:SF8">
    <property type="entry name" value="ALPHA_BETA HYDROLASE FOLD-3 DOMAIN-CONTAINING PROTEIN-RELATED"/>
    <property type="match status" value="1"/>
</dbReference>
<name>A0A9W9BUL2_9HYPO</name>
<dbReference type="AlphaFoldDB" id="A0A9W9BUL2"/>
<dbReference type="Gene3D" id="3.40.50.1820">
    <property type="entry name" value="alpha/beta hydrolase"/>
    <property type="match status" value="1"/>
</dbReference>
<evidence type="ECO:0000259" key="3">
    <source>
        <dbReference type="Pfam" id="PF07859"/>
    </source>
</evidence>
<dbReference type="OrthoDB" id="408631at2759"/>
<accession>A0A9W9BUL2</accession>
<dbReference type="InterPro" id="IPR013094">
    <property type="entry name" value="AB_hydrolase_3"/>
</dbReference>
<organism evidence="4 5">
    <name type="scientific">Fusarium piperis</name>
    <dbReference type="NCBI Taxonomy" id="1435070"/>
    <lineage>
        <taxon>Eukaryota</taxon>
        <taxon>Fungi</taxon>
        <taxon>Dikarya</taxon>
        <taxon>Ascomycota</taxon>
        <taxon>Pezizomycotina</taxon>
        <taxon>Sordariomycetes</taxon>
        <taxon>Hypocreomycetidae</taxon>
        <taxon>Hypocreales</taxon>
        <taxon>Nectriaceae</taxon>
        <taxon>Fusarium</taxon>
        <taxon>Fusarium solani species complex</taxon>
    </lineage>
</organism>
<dbReference type="Pfam" id="PF07859">
    <property type="entry name" value="Abhydrolase_3"/>
    <property type="match status" value="1"/>
</dbReference>
<proteinExistence type="predicted"/>
<feature type="region of interest" description="Disordered" evidence="2">
    <location>
        <begin position="21"/>
        <end position="42"/>
    </location>
</feature>
<evidence type="ECO:0000313" key="4">
    <source>
        <dbReference type="EMBL" id="KAJ4328897.1"/>
    </source>
</evidence>
<feature type="domain" description="Alpha/beta hydrolase fold-3" evidence="3">
    <location>
        <begin position="92"/>
        <end position="314"/>
    </location>
</feature>
<dbReference type="EMBL" id="JAPEUR010000006">
    <property type="protein sequence ID" value="KAJ4328897.1"/>
    <property type="molecule type" value="Genomic_DNA"/>
</dbReference>
<keyword evidence="1" id="KW-0378">Hydrolase</keyword>
<evidence type="ECO:0000256" key="1">
    <source>
        <dbReference type="ARBA" id="ARBA00022801"/>
    </source>
</evidence>
<evidence type="ECO:0000313" key="5">
    <source>
        <dbReference type="Proteomes" id="UP001140502"/>
    </source>
</evidence>
<dbReference type="GO" id="GO:0016787">
    <property type="term" value="F:hydrolase activity"/>
    <property type="evidence" value="ECO:0007669"/>
    <property type="project" value="UniProtKB-KW"/>
</dbReference>
<keyword evidence="5" id="KW-1185">Reference proteome</keyword>
<dbReference type="SUPFAM" id="SSF53474">
    <property type="entry name" value="alpha/beta-Hydrolases"/>
    <property type="match status" value="1"/>
</dbReference>